<proteinExistence type="inferred from homology"/>
<dbReference type="EMBL" id="JACORU010000005">
    <property type="protein sequence ID" value="MBC5765674.1"/>
    <property type="molecule type" value="Genomic_DNA"/>
</dbReference>
<dbReference type="InterPro" id="IPR006442">
    <property type="entry name" value="Antitoxin_Phd/YefM"/>
</dbReference>
<evidence type="ECO:0000313" key="4">
    <source>
        <dbReference type="Proteomes" id="UP000596827"/>
    </source>
</evidence>
<dbReference type="Pfam" id="PF02604">
    <property type="entry name" value="PhdYeFM_antitox"/>
    <property type="match status" value="1"/>
</dbReference>
<comment type="caution">
    <text evidence="3">The sequence shown here is derived from an EMBL/GenBank/DDBJ whole genome shotgun (WGS) entry which is preliminary data.</text>
</comment>
<dbReference type="InterPro" id="IPR036165">
    <property type="entry name" value="YefM-like_sf"/>
</dbReference>
<gene>
    <name evidence="3" type="ORF">H8R02_14495</name>
</gene>
<dbReference type="Gene3D" id="3.40.1620.10">
    <property type="entry name" value="YefM-like domain"/>
    <property type="match status" value="1"/>
</dbReference>
<evidence type="ECO:0000313" key="3">
    <source>
        <dbReference type="EMBL" id="MBC5765674.1"/>
    </source>
</evidence>
<dbReference type="Proteomes" id="UP000596827">
    <property type="component" value="Unassembled WGS sequence"/>
</dbReference>
<name>A0A923MAB3_9BURK</name>
<dbReference type="AlphaFoldDB" id="A0A923MAB3"/>
<comment type="similarity">
    <text evidence="1 2">Belongs to the phD/YefM antitoxin family.</text>
</comment>
<evidence type="ECO:0000256" key="1">
    <source>
        <dbReference type="ARBA" id="ARBA00009981"/>
    </source>
</evidence>
<dbReference type="SUPFAM" id="SSF143120">
    <property type="entry name" value="YefM-like"/>
    <property type="match status" value="1"/>
</dbReference>
<accession>A0A923MAB3</accession>
<sequence>MQSWPVQDAKARFSEFLEKCLTDGPQMVTRRGAEAAVLVAADEWRRLQAQARPTLKELLLSDEARADIPVPARGVVKSRRPPVLR</sequence>
<comment type="function">
    <text evidence="2">Antitoxin component of a type II toxin-antitoxin (TA) system.</text>
</comment>
<keyword evidence="4" id="KW-1185">Reference proteome</keyword>
<organism evidence="3 4">
    <name type="scientific">Ramlibacter albus</name>
    <dbReference type="NCBI Taxonomy" id="2079448"/>
    <lineage>
        <taxon>Bacteria</taxon>
        <taxon>Pseudomonadati</taxon>
        <taxon>Pseudomonadota</taxon>
        <taxon>Betaproteobacteria</taxon>
        <taxon>Burkholderiales</taxon>
        <taxon>Comamonadaceae</taxon>
        <taxon>Ramlibacter</taxon>
    </lineage>
</organism>
<dbReference type="RefSeq" id="WP_187082153.1">
    <property type="nucleotide sequence ID" value="NZ_JACORU010000005.1"/>
</dbReference>
<evidence type="ECO:0000256" key="2">
    <source>
        <dbReference type="RuleBase" id="RU362080"/>
    </source>
</evidence>
<dbReference type="NCBIfam" id="TIGR01552">
    <property type="entry name" value="phd_fam"/>
    <property type="match status" value="1"/>
</dbReference>
<protein>
    <recommendedName>
        <fullName evidence="2">Antitoxin</fullName>
    </recommendedName>
</protein>
<reference evidence="3" key="1">
    <citation type="submission" date="2020-08" db="EMBL/GenBank/DDBJ databases">
        <title>Ramlibacter sp. GTP1 16S ribosomal RNA gene genome sequencing and assembly.</title>
        <authorList>
            <person name="Kang M."/>
        </authorList>
    </citation>
    <scope>NUCLEOTIDE SEQUENCE</scope>
    <source>
        <strain evidence="3">GTP1</strain>
    </source>
</reference>